<dbReference type="EMBL" id="ML986502">
    <property type="protein sequence ID" value="KAF2274583.1"/>
    <property type="molecule type" value="Genomic_DNA"/>
</dbReference>
<dbReference type="RefSeq" id="XP_033652122.1">
    <property type="nucleotide sequence ID" value="XM_033801955.1"/>
</dbReference>
<evidence type="ECO:0000313" key="3">
    <source>
        <dbReference type="Proteomes" id="UP000800097"/>
    </source>
</evidence>
<feature type="chain" id="PRO_5025630744" evidence="1">
    <location>
        <begin position="25"/>
        <end position="206"/>
    </location>
</feature>
<organism evidence="2 3">
    <name type="scientific">Westerdykella ornata</name>
    <dbReference type="NCBI Taxonomy" id="318751"/>
    <lineage>
        <taxon>Eukaryota</taxon>
        <taxon>Fungi</taxon>
        <taxon>Dikarya</taxon>
        <taxon>Ascomycota</taxon>
        <taxon>Pezizomycotina</taxon>
        <taxon>Dothideomycetes</taxon>
        <taxon>Pleosporomycetidae</taxon>
        <taxon>Pleosporales</taxon>
        <taxon>Sporormiaceae</taxon>
        <taxon>Westerdykella</taxon>
    </lineage>
</organism>
<dbReference type="GeneID" id="54555130"/>
<feature type="signal peptide" evidence="1">
    <location>
        <begin position="1"/>
        <end position="24"/>
    </location>
</feature>
<proteinExistence type="predicted"/>
<dbReference type="OrthoDB" id="3794114at2759"/>
<dbReference type="AlphaFoldDB" id="A0A6A6JEI7"/>
<gene>
    <name evidence="2" type="ORF">EI97DRAFT_477214</name>
</gene>
<accession>A0A6A6JEI7</accession>
<name>A0A6A6JEI7_WESOR</name>
<dbReference type="Proteomes" id="UP000800097">
    <property type="component" value="Unassembled WGS sequence"/>
</dbReference>
<protein>
    <submittedName>
        <fullName evidence="2">Uncharacterized protein</fullName>
    </submittedName>
</protein>
<evidence type="ECO:0000313" key="2">
    <source>
        <dbReference type="EMBL" id="KAF2274583.1"/>
    </source>
</evidence>
<evidence type="ECO:0000256" key="1">
    <source>
        <dbReference type="SAM" id="SignalP"/>
    </source>
</evidence>
<sequence>MYLNFANSLASLLAFSQALWAVQAFPKQHDDLPAHILPAHEGGSKSSDINIATTPWSKRDPPLIPNWSQGPGTTWSGYLREPQSSGWTEETIDNFAYWAWRQTRIGSRSEATLVAALWICGTGVYLGSIPHGQEWGTSGGRASVQALMDNRLRYEAPVMWSTTGGTHLDSRILAVEPQESGLLVHRCWEVWALDIGGGGFDTCVQL</sequence>
<keyword evidence="3" id="KW-1185">Reference proteome</keyword>
<reference evidence="2" key="1">
    <citation type="journal article" date="2020" name="Stud. Mycol.">
        <title>101 Dothideomycetes genomes: a test case for predicting lifestyles and emergence of pathogens.</title>
        <authorList>
            <person name="Haridas S."/>
            <person name="Albert R."/>
            <person name="Binder M."/>
            <person name="Bloem J."/>
            <person name="Labutti K."/>
            <person name="Salamov A."/>
            <person name="Andreopoulos B."/>
            <person name="Baker S."/>
            <person name="Barry K."/>
            <person name="Bills G."/>
            <person name="Bluhm B."/>
            <person name="Cannon C."/>
            <person name="Castanera R."/>
            <person name="Culley D."/>
            <person name="Daum C."/>
            <person name="Ezra D."/>
            <person name="Gonzalez J."/>
            <person name="Henrissat B."/>
            <person name="Kuo A."/>
            <person name="Liang C."/>
            <person name="Lipzen A."/>
            <person name="Lutzoni F."/>
            <person name="Magnuson J."/>
            <person name="Mondo S."/>
            <person name="Nolan M."/>
            <person name="Ohm R."/>
            <person name="Pangilinan J."/>
            <person name="Park H.-J."/>
            <person name="Ramirez L."/>
            <person name="Alfaro M."/>
            <person name="Sun H."/>
            <person name="Tritt A."/>
            <person name="Yoshinaga Y."/>
            <person name="Zwiers L.-H."/>
            <person name="Turgeon B."/>
            <person name="Goodwin S."/>
            <person name="Spatafora J."/>
            <person name="Crous P."/>
            <person name="Grigoriev I."/>
        </authorList>
    </citation>
    <scope>NUCLEOTIDE SEQUENCE</scope>
    <source>
        <strain evidence="2">CBS 379.55</strain>
    </source>
</reference>
<keyword evidence="1" id="KW-0732">Signal</keyword>